<proteinExistence type="predicted"/>
<dbReference type="Proteomes" id="UP001595907">
    <property type="component" value="Unassembled WGS sequence"/>
</dbReference>
<name>A0ABV8QQG7_9BACT</name>
<evidence type="ECO:0000313" key="4">
    <source>
        <dbReference type="Proteomes" id="UP001595907"/>
    </source>
</evidence>
<sequence>MKTLLYVILIVMATSCSTLYKNGQTPDDLYAAKGKPVVENLNDYQRNPSSYEKRQIRMGIKDPRWRNLDQQYDYDCTYNPYNYGYNYGYYYNPYFYPYPVYGSNITIVNPKNTAIRKTNLNSYTNTISTYNSNVKTNTYTKSNVIRTYNNSNTNEPTRYPNTSWDTRSFNPQVSNNGSTPGGSGSGTGVSRPSRGQ</sequence>
<evidence type="ECO:0000313" key="3">
    <source>
        <dbReference type="EMBL" id="MFC4261880.1"/>
    </source>
</evidence>
<organism evidence="3 4">
    <name type="scientific">Ferruginibacter yonginensis</name>
    <dbReference type="NCBI Taxonomy" id="1310416"/>
    <lineage>
        <taxon>Bacteria</taxon>
        <taxon>Pseudomonadati</taxon>
        <taxon>Bacteroidota</taxon>
        <taxon>Chitinophagia</taxon>
        <taxon>Chitinophagales</taxon>
        <taxon>Chitinophagaceae</taxon>
        <taxon>Ferruginibacter</taxon>
    </lineage>
</organism>
<keyword evidence="4" id="KW-1185">Reference proteome</keyword>
<feature type="chain" id="PRO_5045849147" description="Lipoprotein" evidence="2">
    <location>
        <begin position="21"/>
        <end position="196"/>
    </location>
</feature>
<feature type="region of interest" description="Disordered" evidence="1">
    <location>
        <begin position="147"/>
        <end position="196"/>
    </location>
</feature>
<reference evidence="4" key="1">
    <citation type="journal article" date="2019" name="Int. J. Syst. Evol. Microbiol.">
        <title>The Global Catalogue of Microorganisms (GCM) 10K type strain sequencing project: providing services to taxonomists for standard genome sequencing and annotation.</title>
        <authorList>
            <consortium name="The Broad Institute Genomics Platform"/>
            <consortium name="The Broad Institute Genome Sequencing Center for Infectious Disease"/>
            <person name="Wu L."/>
            <person name="Ma J."/>
        </authorList>
    </citation>
    <scope>NUCLEOTIDE SEQUENCE [LARGE SCALE GENOMIC DNA]</scope>
    <source>
        <strain evidence="4">CECT 8289</strain>
    </source>
</reference>
<gene>
    <name evidence="3" type="ORF">ACFOWM_03240</name>
</gene>
<comment type="caution">
    <text evidence="3">The sequence shown here is derived from an EMBL/GenBank/DDBJ whole genome shotgun (WGS) entry which is preliminary data.</text>
</comment>
<evidence type="ECO:0008006" key="5">
    <source>
        <dbReference type="Google" id="ProtNLM"/>
    </source>
</evidence>
<dbReference type="PROSITE" id="PS51257">
    <property type="entry name" value="PROKAR_LIPOPROTEIN"/>
    <property type="match status" value="1"/>
</dbReference>
<dbReference type="EMBL" id="JBHSCZ010000001">
    <property type="protein sequence ID" value="MFC4261880.1"/>
    <property type="molecule type" value="Genomic_DNA"/>
</dbReference>
<feature type="signal peptide" evidence="2">
    <location>
        <begin position="1"/>
        <end position="20"/>
    </location>
</feature>
<accession>A0ABV8QQG7</accession>
<feature type="compositionally biased region" description="Polar residues" evidence="1">
    <location>
        <begin position="147"/>
        <end position="172"/>
    </location>
</feature>
<protein>
    <recommendedName>
        <fullName evidence="5">Lipoprotein</fullName>
    </recommendedName>
</protein>
<evidence type="ECO:0000256" key="2">
    <source>
        <dbReference type="SAM" id="SignalP"/>
    </source>
</evidence>
<evidence type="ECO:0000256" key="1">
    <source>
        <dbReference type="SAM" id="MobiDB-lite"/>
    </source>
</evidence>
<keyword evidence="2" id="KW-0732">Signal</keyword>
<dbReference type="RefSeq" id="WP_379706994.1">
    <property type="nucleotide sequence ID" value="NZ_JBHSCZ010000001.1"/>
</dbReference>